<sequence length="495" mass="55939">MKVKQRTVCQTCRTRKLGCDGKQPECGQCLLRGRKCFWDSAVYTFLSQNARVSEPRRRYLGGCQEPAKRFNKPLSPNSQPCTDIQQNMRLLATTAPEVIGPYRNDWIESIMNAFVPQEELPCTFQDSKDIPRICGAWVGVLPNLAQNPQARYGRVLSLAIEALSSCVTSKPYAASIQTYTAALEAVRTGITVQNNLVNAEVVAAIMCLTLAELFFPESRFGIAMHVYGVARLFQASGPERFKSGVMHSLFAGFRPLFMLQAFQSRTATFISSNEWIRIPFSGRRPSLMQTLISQAAHLPSLLQQTDTLLSSQHEEGLSRSTILCNTYLEFLLDMERWEQSLRNHYPGSICDSFVNSKSRTPAPPGRGISFPDITMANVYTHLWAFRIICATELGRLVSLFPLTHLQDSTTCNYFSSRDIQEHNECLARLICFCMEYLVQDDFKLFGPTSAMLPLQTAYKVLITNEQKNILHVIYVKELVQWLVEKGIRSAPYVIY</sequence>
<dbReference type="SUPFAM" id="SSF57701">
    <property type="entry name" value="Zn2/Cys6 DNA-binding domain"/>
    <property type="match status" value="1"/>
</dbReference>
<dbReference type="Proteomes" id="UP001219568">
    <property type="component" value="Unassembled WGS sequence"/>
</dbReference>
<keyword evidence="2" id="KW-0238">DNA-binding</keyword>
<evidence type="ECO:0000256" key="2">
    <source>
        <dbReference type="ARBA" id="ARBA00023125"/>
    </source>
</evidence>
<dbReference type="InterPro" id="IPR036864">
    <property type="entry name" value="Zn2-C6_fun-type_DNA-bd_sf"/>
</dbReference>
<keyword evidence="3" id="KW-0804">Transcription</keyword>
<keyword evidence="4" id="KW-0539">Nucleus</keyword>
<dbReference type="PANTHER" id="PTHR38111">
    <property type="entry name" value="ZN(2)-C6 FUNGAL-TYPE DOMAIN-CONTAINING PROTEIN-RELATED"/>
    <property type="match status" value="1"/>
</dbReference>
<evidence type="ECO:0000259" key="5">
    <source>
        <dbReference type="PROSITE" id="PS50048"/>
    </source>
</evidence>
<dbReference type="Gene3D" id="4.10.240.10">
    <property type="entry name" value="Zn(2)-C6 fungal-type DNA-binding domain"/>
    <property type="match status" value="1"/>
</dbReference>
<dbReference type="PANTHER" id="PTHR38111:SF9">
    <property type="entry name" value="ZN(2)-C6 FUNGAL-TYPE DOMAIN-CONTAINING PROTEIN"/>
    <property type="match status" value="1"/>
</dbReference>
<evidence type="ECO:0000256" key="3">
    <source>
        <dbReference type="ARBA" id="ARBA00023163"/>
    </source>
</evidence>
<dbReference type="EMBL" id="JAQJZL010000015">
    <property type="protein sequence ID" value="KAJ6027700.1"/>
    <property type="molecule type" value="Genomic_DNA"/>
</dbReference>
<evidence type="ECO:0000313" key="7">
    <source>
        <dbReference type="Proteomes" id="UP001219568"/>
    </source>
</evidence>
<evidence type="ECO:0000313" key="6">
    <source>
        <dbReference type="EMBL" id="KAJ6027700.1"/>
    </source>
</evidence>
<protein>
    <recommendedName>
        <fullName evidence="5">Zn(2)-C6 fungal-type domain-containing protein</fullName>
    </recommendedName>
</protein>
<name>A0AAD6N409_PENCN</name>
<evidence type="ECO:0000256" key="1">
    <source>
        <dbReference type="ARBA" id="ARBA00023015"/>
    </source>
</evidence>
<dbReference type="PROSITE" id="PS50048">
    <property type="entry name" value="ZN2_CY6_FUNGAL_2"/>
    <property type="match status" value="1"/>
</dbReference>
<dbReference type="PROSITE" id="PS00463">
    <property type="entry name" value="ZN2_CY6_FUNGAL_1"/>
    <property type="match status" value="1"/>
</dbReference>
<dbReference type="GO" id="GO:0000981">
    <property type="term" value="F:DNA-binding transcription factor activity, RNA polymerase II-specific"/>
    <property type="evidence" value="ECO:0007669"/>
    <property type="project" value="InterPro"/>
</dbReference>
<dbReference type="InterPro" id="IPR001138">
    <property type="entry name" value="Zn2Cys6_DnaBD"/>
</dbReference>
<evidence type="ECO:0000256" key="4">
    <source>
        <dbReference type="ARBA" id="ARBA00023242"/>
    </source>
</evidence>
<accession>A0AAD6N409</accession>
<dbReference type="CDD" id="cd00067">
    <property type="entry name" value="GAL4"/>
    <property type="match status" value="1"/>
</dbReference>
<proteinExistence type="predicted"/>
<dbReference type="SMART" id="SM00066">
    <property type="entry name" value="GAL4"/>
    <property type="match status" value="1"/>
</dbReference>
<keyword evidence="1" id="KW-0805">Transcription regulation</keyword>
<dbReference type="Pfam" id="PF00172">
    <property type="entry name" value="Zn_clus"/>
    <property type="match status" value="1"/>
</dbReference>
<dbReference type="GO" id="GO:0008270">
    <property type="term" value="F:zinc ion binding"/>
    <property type="evidence" value="ECO:0007669"/>
    <property type="project" value="InterPro"/>
</dbReference>
<reference evidence="6" key="2">
    <citation type="submission" date="2023-01" db="EMBL/GenBank/DDBJ databases">
        <authorList>
            <person name="Petersen C."/>
        </authorList>
    </citation>
    <scope>NUCLEOTIDE SEQUENCE</scope>
    <source>
        <strain evidence="6">IBT 15450</strain>
    </source>
</reference>
<keyword evidence="7" id="KW-1185">Reference proteome</keyword>
<gene>
    <name evidence="6" type="ORF">N7460_012517</name>
</gene>
<reference evidence="6" key="1">
    <citation type="journal article" date="2023" name="IMA Fungus">
        <title>Comparative genomic study of the Penicillium genus elucidates a diverse pangenome and 15 lateral gene transfer events.</title>
        <authorList>
            <person name="Petersen C."/>
            <person name="Sorensen T."/>
            <person name="Nielsen M.R."/>
            <person name="Sondergaard T.E."/>
            <person name="Sorensen J.L."/>
            <person name="Fitzpatrick D.A."/>
            <person name="Frisvad J.C."/>
            <person name="Nielsen K.L."/>
        </authorList>
    </citation>
    <scope>NUCLEOTIDE SEQUENCE</scope>
    <source>
        <strain evidence="6">IBT 15450</strain>
    </source>
</reference>
<dbReference type="GO" id="GO:0003677">
    <property type="term" value="F:DNA binding"/>
    <property type="evidence" value="ECO:0007669"/>
    <property type="project" value="UniProtKB-KW"/>
</dbReference>
<dbReference type="InterPro" id="IPR053178">
    <property type="entry name" value="Osmoadaptation_assoc"/>
</dbReference>
<comment type="caution">
    <text evidence="6">The sequence shown here is derived from an EMBL/GenBank/DDBJ whole genome shotgun (WGS) entry which is preliminary data.</text>
</comment>
<dbReference type="AlphaFoldDB" id="A0AAD6N409"/>
<feature type="domain" description="Zn(2)-C6 fungal-type" evidence="5">
    <location>
        <begin position="8"/>
        <end position="38"/>
    </location>
</feature>
<organism evidence="6 7">
    <name type="scientific">Penicillium canescens</name>
    <dbReference type="NCBI Taxonomy" id="5083"/>
    <lineage>
        <taxon>Eukaryota</taxon>
        <taxon>Fungi</taxon>
        <taxon>Dikarya</taxon>
        <taxon>Ascomycota</taxon>
        <taxon>Pezizomycotina</taxon>
        <taxon>Eurotiomycetes</taxon>
        <taxon>Eurotiomycetidae</taxon>
        <taxon>Eurotiales</taxon>
        <taxon>Aspergillaceae</taxon>
        <taxon>Penicillium</taxon>
    </lineage>
</organism>